<dbReference type="InterPro" id="IPR023198">
    <property type="entry name" value="PGP-like_dom2"/>
</dbReference>
<dbReference type="Pfam" id="PF00702">
    <property type="entry name" value="Hydrolase"/>
    <property type="match status" value="1"/>
</dbReference>
<keyword evidence="6" id="KW-1185">Reference proteome</keyword>
<evidence type="ECO:0000256" key="2">
    <source>
        <dbReference type="ARBA" id="ARBA00004818"/>
    </source>
</evidence>
<evidence type="ECO:0000256" key="3">
    <source>
        <dbReference type="ARBA" id="ARBA00006171"/>
    </source>
</evidence>
<dbReference type="GO" id="GO:0006281">
    <property type="term" value="P:DNA repair"/>
    <property type="evidence" value="ECO:0007669"/>
    <property type="project" value="TreeGrafter"/>
</dbReference>
<accession>A0A1G5R5B1</accession>
<protein>
    <recommendedName>
        <fullName evidence="4">phosphoglycolate phosphatase</fullName>
        <ecNumber evidence="4">3.1.3.18</ecNumber>
    </recommendedName>
</protein>
<comment type="catalytic activity">
    <reaction evidence="1">
        <text>2-phosphoglycolate + H2O = glycolate + phosphate</text>
        <dbReference type="Rhea" id="RHEA:14369"/>
        <dbReference type="ChEBI" id="CHEBI:15377"/>
        <dbReference type="ChEBI" id="CHEBI:29805"/>
        <dbReference type="ChEBI" id="CHEBI:43474"/>
        <dbReference type="ChEBI" id="CHEBI:58033"/>
        <dbReference type="EC" id="3.1.3.18"/>
    </reaction>
</comment>
<gene>
    <name evidence="5" type="ORF">SAMN04488118_108169</name>
</gene>
<dbReference type="SUPFAM" id="SSF56784">
    <property type="entry name" value="HAD-like"/>
    <property type="match status" value="1"/>
</dbReference>
<name>A0A1G5R5B1_9RHOB</name>
<comment type="pathway">
    <text evidence="2">Organic acid metabolism; glycolate biosynthesis; glycolate from 2-phosphoglycolate: step 1/1.</text>
</comment>
<dbReference type="EC" id="3.1.3.18" evidence="4"/>
<dbReference type="RefSeq" id="WP_090219805.1">
    <property type="nucleotide sequence ID" value="NZ_FMWG01000008.1"/>
</dbReference>
<dbReference type="EMBL" id="FMWG01000008">
    <property type="protein sequence ID" value="SCZ69000.1"/>
    <property type="molecule type" value="Genomic_DNA"/>
</dbReference>
<evidence type="ECO:0000313" key="5">
    <source>
        <dbReference type="EMBL" id="SCZ69000.1"/>
    </source>
</evidence>
<dbReference type="Gene3D" id="3.40.50.1000">
    <property type="entry name" value="HAD superfamily/HAD-like"/>
    <property type="match status" value="1"/>
</dbReference>
<dbReference type="AlphaFoldDB" id="A0A1G5R5B1"/>
<dbReference type="OrthoDB" id="9797743at2"/>
<reference evidence="5 6" key="1">
    <citation type="submission" date="2016-10" db="EMBL/GenBank/DDBJ databases">
        <authorList>
            <person name="de Groot N.N."/>
        </authorList>
    </citation>
    <scope>NUCLEOTIDE SEQUENCE [LARGE SCALE GENOMIC DNA]</scope>
    <source>
        <strain evidence="5 6">U95</strain>
    </source>
</reference>
<organism evidence="5 6">
    <name type="scientific">Epibacterium ulvae</name>
    <dbReference type="NCBI Taxonomy" id="1156985"/>
    <lineage>
        <taxon>Bacteria</taxon>
        <taxon>Pseudomonadati</taxon>
        <taxon>Pseudomonadota</taxon>
        <taxon>Alphaproteobacteria</taxon>
        <taxon>Rhodobacterales</taxon>
        <taxon>Roseobacteraceae</taxon>
        <taxon>Epibacterium</taxon>
    </lineage>
</organism>
<dbReference type="GO" id="GO:0008967">
    <property type="term" value="F:phosphoglycolate phosphatase activity"/>
    <property type="evidence" value="ECO:0007669"/>
    <property type="project" value="UniProtKB-EC"/>
</dbReference>
<evidence type="ECO:0000256" key="4">
    <source>
        <dbReference type="ARBA" id="ARBA00013078"/>
    </source>
</evidence>
<dbReference type="SFLD" id="SFLDG01129">
    <property type="entry name" value="C1.5:_HAD__Beta-PGM__Phosphata"/>
    <property type="match status" value="1"/>
</dbReference>
<evidence type="ECO:0000256" key="1">
    <source>
        <dbReference type="ARBA" id="ARBA00000830"/>
    </source>
</evidence>
<evidence type="ECO:0000313" key="6">
    <source>
        <dbReference type="Proteomes" id="UP000198767"/>
    </source>
</evidence>
<dbReference type="InterPro" id="IPR050155">
    <property type="entry name" value="HAD-like_hydrolase_sf"/>
</dbReference>
<dbReference type="SFLD" id="SFLDS00003">
    <property type="entry name" value="Haloacid_Dehalogenase"/>
    <property type="match status" value="1"/>
</dbReference>
<dbReference type="GO" id="GO:0005829">
    <property type="term" value="C:cytosol"/>
    <property type="evidence" value="ECO:0007669"/>
    <property type="project" value="TreeGrafter"/>
</dbReference>
<dbReference type="InterPro" id="IPR036412">
    <property type="entry name" value="HAD-like_sf"/>
</dbReference>
<comment type="similarity">
    <text evidence="3">Belongs to the HAD-like hydrolase superfamily. CbbY/CbbZ/Gph/YieH family.</text>
</comment>
<dbReference type="Gene3D" id="1.10.150.240">
    <property type="entry name" value="Putative phosphatase, domain 2"/>
    <property type="match status" value="1"/>
</dbReference>
<dbReference type="NCBIfam" id="TIGR01549">
    <property type="entry name" value="HAD-SF-IA-v1"/>
    <property type="match status" value="1"/>
</dbReference>
<proteinExistence type="inferred from homology"/>
<dbReference type="Proteomes" id="UP000198767">
    <property type="component" value="Unassembled WGS sequence"/>
</dbReference>
<dbReference type="STRING" id="1156985.SAMN04488118_108169"/>
<dbReference type="PANTHER" id="PTHR43434:SF1">
    <property type="entry name" value="PHOSPHOGLYCOLATE PHOSPHATASE"/>
    <property type="match status" value="1"/>
</dbReference>
<sequence>MAVEALLFDKDGTLFDFAATWNRWSAEIIRSLAQGDQDLAQILAGALQFDLEQQVFLPESFAIAGTNGEVTAALLPHLPAWDAIELERYLAENAARAPLAEAVPLAPFLDDLLARGLALGVMTNDSEHSAFQQLDRIGVRERFAFVAGYDSGFGAKPDASPLLAFAHAVDVAPECCAMVGDSRHDLIAGHAAGMQRVAVLTGPASASELAPFADVVLDNIGEIPAWMSKTLRNSP</sequence>
<dbReference type="InterPro" id="IPR006439">
    <property type="entry name" value="HAD-SF_hydro_IA"/>
</dbReference>
<dbReference type="InterPro" id="IPR023214">
    <property type="entry name" value="HAD_sf"/>
</dbReference>
<dbReference type="PANTHER" id="PTHR43434">
    <property type="entry name" value="PHOSPHOGLYCOLATE PHOSPHATASE"/>
    <property type="match status" value="1"/>
</dbReference>